<dbReference type="PROSITE" id="PS51808">
    <property type="entry name" value="CHCH"/>
    <property type="match status" value="1"/>
</dbReference>
<feature type="region of interest" description="Disordered" evidence="6">
    <location>
        <begin position="1"/>
        <end position="21"/>
    </location>
</feature>
<evidence type="ECO:0000256" key="4">
    <source>
        <dbReference type="ARBA" id="ARBA00038205"/>
    </source>
</evidence>
<keyword evidence="8" id="KW-1185">Reference proteome</keyword>
<protein>
    <recommendedName>
        <fullName evidence="5">Coiled-coil-helix-coiled-coil-helix domain-containing protein 7</fullName>
    </recommendedName>
</protein>
<dbReference type="InterPro" id="IPR051040">
    <property type="entry name" value="COX23"/>
</dbReference>
<accession>A0A834JR74</accession>
<evidence type="ECO:0000256" key="2">
    <source>
        <dbReference type="ARBA" id="ARBA00023128"/>
    </source>
</evidence>
<dbReference type="Proteomes" id="UP000614350">
    <property type="component" value="Unassembled WGS sequence"/>
</dbReference>
<proteinExistence type="inferred from homology"/>
<dbReference type="PANTHER" id="PTHR46811">
    <property type="entry name" value="COILED-COIL-HELIX-COILED-COIL-HELIX DOMAIN-CONTAINING PROTEIN 7"/>
    <property type="match status" value="1"/>
</dbReference>
<dbReference type="GO" id="GO:0005758">
    <property type="term" value="C:mitochondrial intermembrane space"/>
    <property type="evidence" value="ECO:0007669"/>
    <property type="project" value="UniProtKB-SubCell"/>
</dbReference>
<reference evidence="7" key="1">
    <citation type="journal article" date="2020" name="G3 (Bethesda)">
        <title>High-Quality Assemblies for Three Invasive Social Wasps from the &lt;i&gt;Vespula&lt;/i&gt; Genus.</title>
        <authorList>
            <person name="Harrop T.W.R."/>
            <person name="Guhlin J."/>
            <person name="McLaughlin G.M."/>
            <person name="Permina E."/>
            <person name="Stockwell P."/>
            <person name="Gilligan J."/>
            <person name="Le Lec M.F."/>
            <person name="Gruber M.A.M."/>
            <person name="Quinn O."/>
            <person name="Lovegrove M."/>
            <person name="Duncan E.J."/>
            <person name="Remnant E.J."/>
            <person name="Van Eeckhoven J."/>
            <person name="Graham B."/>
            <person name="Knapp R.A."/>
            <person name="Langford K.W."/>
            <person name="Kronenberg Z."/>
            <person name="Press M.O."/>
            <person name="Eacker S.M."/>
            <person name="Wilson-Rankin E.E."/>
            <person name="Purcell J."/>
            <person name="Lester P.J."/>
            <person name="Dearden P.K."/>
        </authorList>
    </citation>
    <scope>NUCLEOTIDE SEQUENCE</scope>
    <source>
        <strain evidence="7">Marl-1</strain>
    </source>
</reference>
<evidence type="ECO:0000256" key="6">
    <source>
        <dbReference type="SAM" id="MobiDB-lite"/>
    </source>
</evidence>
<comment type="subcellular location">
    <subcellularLocation>
        <location evidence="1">Mitochondrion intermembrane space</location>
    </subcellularLocation>
</comment>
<evidence type="ECO:0000313" key="7">
    <source>
        <dbReference type="EMBL" id="KAF7393021.1"/>
    </source>
</evidence>
<evidence type="ECO:0000256" key="5">
    <source>
        <dbReference type="ARBA" id="ARBA00039509"/>
    </source>
</evidence>
<dbReference type="AlphaFoldDB" id="A0A834JR74"/>
<gene>
    <name evidence="7" type="ORF">HZH66_008854</name>
</gene>
<feature type="compositionally biased region" description="Polar residues" evidence="6">
    <location>
        <begin position="1"/>
        <end position="13"/>
    </location>
</feature>
<evidence type="ECO:0000256" key="3">
    <source>
        <dbReference type="ARBA" id="ARBA00023157"/>
    </source>
</evidence>
<keyword evidence="3" id="KW-1015">Disulfide bond</keyword>
<name>A0A834JR74_VESVU</name>
<comment type="similarity">
    <text evidence="4">Belongs to the CHCHD7 family.</text>
</comment>
<evidence type="ECO:0000313" key="8">
    <source>
        <dbReference type="Proteomes" id="UP000614350"/>
    </source>
</evidence>
<organism evidence="7 8">
    <name type="scientific">Vespula vulgaris</name>
    <name type="common">Yellow jacket</name>
    <name type="synonym">Wasp</name>
    <dbReference type="NCBI Taxonomy" id="7454"/>
    <lineage>
        <taxon>Eukaryota</taxon>
        <taxon>Metazoa</taxon>
        <taxon>Ecdysozoa</taxon>
        <taxon>Arthropoda</taxon>
        <taxon>Hexapoda</taxon>
        <taxon>Insecta</taxon>
        <taxon>Pterygota</taxon>
        <taxon>Neoptera</taxon>
        <taxon>Endopterygota</taxon>
        <taxon>Hymenoptera</taxon>
        <taxon>Apocrita</taxon>
        <taxon>Aculeata</taxon>
        <taxon>Vespoidea</taxon>
        <taxon>Vespidae</taxon>
        <taxon>Vespinae</taxon>
        <taxon>Vespula</taxon>
    </lineage>
</organism>
<evidence type="ECO:0000256" key="1">
    <source>
        <dbReference type="ARBA" id="ARBA00004569"/>
    </source>
</evidence>
<dbReference type="GO" id="GO:0033108">
    <property type="term" value="P:mitochondrial respiratory chain complex assembly"/>
    <property type="evidence" value="ECO:0007669"/>
    <property type="project" value="TreeGrafter"/>
</dbReference>
<dbReference type="SUPFAM" id="SSF47072">
    <property type="entry name" value="Cysteine alpha-hairpin motif"/>
    <property type="match status" value="1"/>
</dbReference>
<keyword evidence="2" id="KW-0496">Mitochondrion</keyword>
<dbReference type="PANTHER" id="PTHR46811:SF1">
    <property type="entry name" value="COILED-COIL-HELIX-COILED-COIL-HELIX DOMAIN-CONTAINING PROTEIN 7"/>
    <property type="match status" value="1"/>
</dbReference>
<dbReference type="EMBL" id="JACSEA010000009">
    <property type="protein sequence ID" value="KAF7393021.1"/>
    <property type="molecule type" value="Genomic_DNA"/>
</dbReference>
<dbReference type="InterPro" id="IPR009069">
    <property type="entry name" value="Cys_alpha_HP_mot_SF"/>
</dbReference>
<comment type="caution">
    <text evidence="7">The sequence shown here is derived from an EMBL/GenBank/DDBJ whole genome shotgun (WGS) entry which is preliminary data.</text>
</comment>
<sequence length="101" mass="12159">MNKLNNTDSNISKVTDVKRNLRRNHEADNPCLKEYNLSLECLSNNNYIRDACQAYFKNYRICQKFWQKIVADRKLKNIKPYLPSPEDRENIKNEYLKFNIK</sequence>